<dbReference type="PANTHER" id="PTHR43775:SF51">
    <property type="entry name" value="INACTIVE PHENOLPHTHIOCEROL SYNTHESIS POLYKETIDE SYNTHASE TYPE I PKS1-RELATED"/>
    <property type="match status" value="1"/>
</dbReference>
<evidence type="ECO:0000256" key="6">
    <source>
        <dbReference type="ARBA" id="ARBA00023268"/>
    </source>
</evidence>
<dbReference type="Pfam" id="PF00975">
    <property type="entry name" value="Thioesterase"/>
    <property type="match status" value="1"/>
</dbReference>
<dbReference type="SUPFAM" id="SSF52151">
    <property type="entry name" value="FabD/lysophospholipase-like"/>
    <property type="match status" value="1"/>
</dbReference>
<dbReference type="InterPro" id="IPR016039">
    <property type="entry name" value="Thiolase-like"/>
</dbReference>
<organism evidence="9 10">
    <name type="scientific">Lucifera butyrica</name>
    <dbReference type="NCBI Taxonomy" id="1351585"/>
    <lineage>
        <taxon>Bacteria</taxon>
        <taxon>Bacillati</taxon>
        <taxon>Bacillota</taxon>
        <taxon>Negativicutes</taxon>
        <taxon>Veillonellales</taxon>
        <taxon>Veillonellaceae</taxon>
        <taxon>Lucifera</taxon>
    </lineage>
</organism>
<dbReference type="PANTHER" id="PTHR43775">
    <property type="entry name" value="FATTY ACID SYNTHASE"/>
    <property type="match status" value="1"/>
</dbReference>
<evidence type="ECO:0000256" key="5">
    <source>
        <dbReference type="ARBA" id="ARBA00023098"/>
    </source>
</evidence>
<evidence type="ECO:0000256" key="3">
    <source>
        <dbReference type="ARBA" id="ARBA00022679"/>
    </source>
</evidence>
<dbReference type="PROSITE" id="PS52004">
    <property type="entry name" value="KS3_2"/>
    <property type="match status" value="1"/>
</dbReference>
<dbReference type="Pfam" id="PF16197">
    <property type="entry name" value="KAsynt_C_assoc"/>
    <property type="match status" value="1"/>
</dbReference>
<dbReference type="GO" id="GO:0006633">
    <property type="term" value="P:fatty acid biosynthetic process"/>
    <property type="evidence" value="ECO:0007669"/>
    <property type="project" value="TreeGrafter"/>
</dbReference>
<dbReference type="InterPro" id="IPR020841">
    <property type="entry name" value="PKS_Beta-ketoAc_synthase_dom"/>
</dbReference>
<evidence type="ECO:0000313" key="10">
    <source>
        <dbReference type="Proteomes" id="UP000277811"/>
    </source>
</evidence>
<dbReference type="GO" id="GO:0004312">
    <property type="term" value="F:fatty acid synthase activity"/>
    <property type="evidence" value="ECO:0007669"/>
    <property type="project" value="TreeGrafter"/>
</dbReference>
<dbReference type="Gene3D" id="1.10.1200.10">
    <property type="entry name" value="ACP-like"/>
    <property type="match status" value="1"/>
</dbReference>
<keyword evidence="6" id="KW-0511">Multifunctional enzyme</keyword>
<evidence type="ECO:0000256" key="1">
    <source>
        <dbReference type="ARBA" id="ARBA00022450"/>
    </source>
</evidence>
<dbReference type="SUPFAM" id="SSF53901">
    <property type="entry name" value="Thiolase-like"/>
    <property type="match status" value="1"/>
</dbReference>
<dbReference type="InterPro" id="IPR029058">
    <property type="entry name" value="AB_hydrolase_fold"/>
</dbReference>
<keyword evidence="5" id="KW-0443">Lipid metabolism</keyword>
<dbReference type="Gene3D" id="3.40.47.10">
    <property type="match status" value="1"/>
</dbReference>
<evidence type="ECO:0000259" key="8">
    <source>
        <dbReference type="PROSITE" id="PS52004"/>
    </source>
</evidence>
<feature type="domain" description="Carrier" evidence="7">
    <location>
        <begin position="794"/>
        <end position="869"/>
    </location>
</feature>
<dbReference type="InterPro" id="IPR050091">
    <property type="entry name" value="PKS_NRPS_Biosynth_Enz"/>
</dbReference>
<dbReference type="AlphaFoldDB" id="A0A498R9G0"/>
<keyword evidence="4" id="KW-0276">Fatty acid metabolism</keyword>
<keyword evidence="2" id="KW-0597">Phosphoprotein</keyword>
<dbReference type="InterPro" id="IPR009081">
    <property type="entry name" value="PP-bd_ACP"/>
</dbReference>
<dbReference type="SMART" id="SM00825">
    <property type="entry name" value="PKS_KS"/>
    <property type="match status" value="1"/>
</dbReference>
<dbReference type="PROSITE" id="PS50075">
    <property type="entry name" value="CARRIER"/>
    <property type="match status" value="1"/>
</dbReference>
<dbReference type="Gene3D" id="3.40.366.10">
    <property type="entry name" value="Malonyl-Coenzyme A Acyl Carrier Protein, domain 2"/>
    <property type="match status" value="1"/>
</dbReference>
<proteinExistence type="predicted"/>
<dbReference type="Pfam" id="PF02801">
    <property type="entry name" value="Ketoacyl-synt_C"/>
    <property type="match status" value="1"/>
</dbReference>
<dbReference type="RefSeq" id="WP_122626740.1">
    <property type="nucleotide sequence ID" value="NZ_UPPP01000058.1"/>
</dbReference>
<gene>
    <name evidence="9" type="ORF">LUCI_0979</name>
</gene>
<dbReference type="InterPro" id="IPR001031">
    <property type="entry name" value="Thioesterase"/>
</dbReference>
<dbReference type="InterPro" id="IPR032821">
    <property type="entry name" value="PKS_assoc"/>
</dbReference>
<dbReference type="InterPro" id="IPR016035">
    <property type="entry name" value="Acyl_Trfase/lysoPLipase"/>
</dbReference>
<sequence>MSDNLFDIAIIGMAGRFPGARDIMQFWENVKNGKDCITFFTDAELKEAGVGEEQLKDPGYVKAFGYIEDIEMFDAPFFNITSREAELTDPQQRIFLECAWEAMENAGYVPEKYTGIIGVFGGASSNTYLLHNIARAEGIDTGTYPVMIGNEKDFLCTRVAYKLNLKGPGLTIQTACSTSLVAVHMACQSILNGECDVALAGGVTVRVPQKAGYRYQEGGILSPDGHCRAFDEGARGTVIGNGAGMVVLKSLTKAVKDRDHIYAVIKGTAINNDGAMKVGFTAPSVEGQVKVIQEALLVAGVSPDSVGYLEAHGTGTQLGDPIEIAALRQVFQESTPKKNFCPIGSVKANVGHLDAASGVTGLIKTVWMLDKRLIPPSINFVSPNPKLELDNSPFFINTKLTEWKPTGETLRRAGVSSFGLGGTNAHVVLEEWERREEERQNQAMWSLIPISAGTTESLERVKANYLHYFSENPRIEMDDAAFTLAMGRREFGNRFYCVCKDPADFEAIVGGKETPRSGQGKVEDRERETLFLFPDMERIHKESIREIYESEPVFRESLDQCSKMVGEKFGLSLENRLFGVEPAKETDDREKRLVQFSLQYALAIFFTRLGINAALWAGGAIGKQVTLCVGGEVTLDSAFAAVGDDFTAEKEPEHDNQYIMLDSQEDFKFIDSHLSTNKENRVTVLIMGSHYGSEVLAAHFTNALVLPVLLDEESKDSSRMHLLNTLGHLWVNGVSIDWSVLYRQGGQKRIPLPAYCFDRKRYWIGAPCFDSMVQAAATLGGENRNQAENTKENIDRGYITQRLKDLVMELIGTETVDDTDDIFELCGDSFVALQLNNEIEKQFHLKLPIKNIIENNTVEKLADIIWNLLHSSSAKELAGEDPVVRFQTGGGKTPIFLIHPAGGTVMGYKPLVRYLPQDYPVYGIQYTYKEEKNAIRTIEDIADGYIELIREIQPDGPVILGGHSFGGNAAFEIAVRLQKKGVKVEHLIMFDSHPPLAYYCNEVFSELRFLKAFPLVCAMYFDKTAAAADVEIDNLEGVIRYLKERGWIPWGFDNIQFKEYYHIWRKNHNSLRTHMPKDQYTGSLVFFRAQTMQPKEILERLNIALTEGMDFEEWNKLSPSGLKLFEVPGSHYTMLNEPNVKVIAGVLNKVLVS</sequence>
<accession>A0A498R9G0</accession>
<dbReference type="Gene3D" id="3.30.70.3290">
    <property type="match status" value="2"/>
</dbReference>
<dbReference type="InterPro" id="IPR014031">
    <property type="entry name" value="Ketoacyl_synth_C"/>
</dbReference>
<protein>
    <submittedName>
        <fullName evidence="9">Phosphopantetheine attachment site</fullName>
    </submittedName>
</protein>
<keyword evidence="1" id="KW-0596">Phosphopantetheine</keyword>
<dbReference type="Gene3D" id="3.40.50.1820">
    <property type="entry name" value="alpha/beta hydrolase"/>
    <property type="match status" value="1"/>
</dbReference>
<dbReference type="InterPro" id="IPR001227">
    <property type="entry name" value="Ac_transferase_dom_sf"/>
</dbReference>
<keyword evidence="3" id="KW-0808">Transferase</keyword>
<dbReference type="InterPro" id="IPR036736">
    <property type="entry name" value="ACP-like_sf"/>
</dbReference>
<dbReference type="Proteomes" id="UP000277811">
    <property type="component" value="Unassembled WGS sequence"/>
</dbReference>
<dbReference type="OrthoDB" id="9765680at2"/>
<dbReference type="EMBL" id="UPPP01000058">
    <property type="protein sequence ID" value="VBB05768.1"/>
    <property type="molecule type" value="Genomic_DNA"/>
</dbReference>
<dbReference type="Pfam" id="PF00109">
    <property type="entry name" value="ketoacyl-synt"/>
    <property type="match status" value="1"/>
</dbReference>
<feature type="domain" description="Ketosynthase family 3 (KS3)" evidence="8">
    <location>
        <begin position="5"/>
        <end position="431"/>
    </location>
</feature>
<evidence type="ECO:0000313" key="9">
    <source>
        <dbReference type="EMBL" id="VBB05768.1"/>
    </source>
</evidence>
<dbReference type="SUPFAM" id="SSF53474">
    <property type="entry name" value="alpha/beta-Hydrolases"/>
    <property type="match status" value="1"/>
</dbReference>
<dbReference type="Pfam" id="PF00550">
    <property type="entry name" value="PP-binding"/>
    <property type="match status" value="1"/>
</dbReference>
<reference evidence="9 10" key="1">
    <citation type="submission" date="2018-06" db="EMBL/GenBank/DDBJ databases">
        <authorList>
            <person name="Strepis N."/>
        </authorList>
    </citation>
    <scope>NUCLEOTIDE SEQUENCE [LARGE SCALE GENOMIC DNA]</scope>
    <source>
        <strain evidence="9">LUCI</strain>
    </source>
</reference>
<dbReference type="InterPro" id="IPR014030">
    <property type="entry name" value="Ketoacyl_synth_N"/>
</dbReference>
<dbReference type="FunFam" id="3.40.47.10:FF:000042">
    <property type="entry name" value="Polyketide synthase Pks13"/>
    <property type="match status" value="1"/>
</dbReference>
<evidence type="ECO:0000256" key="4">
    <source>
        <dbReference type="ARBA" id="ARBA00022832"/>
    </source>
</evidence>
<keyword evidence="10" id="KW-1185">Reference proteome</keyword>
<evidence type="ECO:0000259" key="7">
    <source>
        <dbReference type="PROSITE" id="PS50075"/>
    </source>
</evidence>
<dbReference type="CDD" id="cd00833">
    <property type="entry name" value="PKS"/>
    <property type="match status" value="1"/>
</dbReference>
<name>A0A498R9G0_9FIRM</name>
<evidence type="ECO:0000256" key="2">
    <source>
        <dbReference type="ARBA" id="ARBA00022553"/>
    </source>
</evidence>
<dbReference type="SUPFAM" id="SSF47336">
    <property type="entry name" value="ACP-like"/>
    <property type="match status" value="1"/>
</dbReference>